<dbReference type="GO" id="GO:0016020">
    <property type="term" value="C:membrane"/>
    <property type="evidence" value="ECO:0007669"/>
    <property type="project" value="UniProtKB-SubCell"/>
</dbReference>
<feature type="signal peptide" evidence="7">
    <location>
        <begin position="1"/>
        <end position="29"/>
    </location>
</feature>
<feature type="transmembrane region" description="Helical" evidence="6">
    <location>
        <begin position="82"/>
        <end position="99"/>
    </location>
</feature>
<organism evidence="8 9">
    <name type="scientific">Glutinoglossum americanum</name>
    <dbReference type="NCBI Taxonomy" id="1670608"/>
    <lineage>
        <taxon>Eukaryota</taxon>
        <taxon>Fungi</taxon>
        <taxon>Dikarya</taxon>
        <taxon>Ascomycota</taxon>
        <taxon>Pezizomycotina</taxon>
        <taxon>Geoglossomycetes</taxon>
        <taxon>Geoglossales</taxon>
        <taxon>Geoglossaceae</taxon>
        <taxon>Glutinoglossum</taxon>
    </lineage>
</organism>
<keyword evidence="4 6" id="KW-0472">Membrane</keyword>
<keyword evidence="7" id="KW-0732">Signal</keyword>
<feature type="transmembrane region" description="Helical" evidence="6">
    <location>
        <begin position="200"/>
        <end position="228"/>
    </location>
</feature>
<name>A0A9P8IBU0_9PEZI</name>
<dbReference type="SUPFAM" id="SSF144091">
    <property type="entry name" value="Rhomboid-like"/>
    <property type="match status" value="1"/>
</dbReference>
<dbReference type="AlphaFoldDB" id="A0A9P8IBU0"/>
<evidence type="ECO:0000313" key="9">
    <source>
        <dbReference type="Proteomes" id="UP000698800"/>
    </source>
</evidence>
<dbReference type="PANTHER" id="PTHR13377:SF3">
    <property type="entry name" value="TRANSMEMBRANE PROTEIN 115"/>
    <property type="match status" value="1"/>
</dbReference>
<dbReference type="InterPro" id="IPR013861">
    <property type="entry name" value="TMEM115/Pdh1/Rbl19"/>
</dbReference>
<protein>
    <recommendedName>
        <fullName evidence="10">Transmembrane protein 115</fullName>
    </recommendedName>
</protein>
<dbReference type="GO" id="GO:0006890">
    <property type="term" value="P:retrograde vesicle-mediated transport, Golgi to endoplasmic reticulum"/>
    <property type="evidence" value="ECO:0007669"/>
    <property type="project" value="InterPro"/>
</dbReference>
<dbReference type="InterPro" id="IPR035952">
    <property type="entry name" value="Rhomboid-like_sf"/>
</dbReference>
<evidence type="ECO:0000313" key="8">
    <source>
        <dbReference type="EMBL" id="KAH0544840.1"/>
    </source>
</evidence>
<feature type="chain" id="PRO_5040413059" description="Transmembrane protein 115" evidence="7">
    <location>
        <begin position="30"/>
        <end position="396"/>
    </location>
</feature>
<dbReference type="Gene3D" id="1.20.1540.10">
    <property type="entry name" value="Rhomboid-like"/>
    <property type="match status" value="1"/>
</dbReference>
<dbReference type="PANTHER" id="PTHR13377">
    <property type="entry name" value="PLACENTAL PROTEIN 6"/>
    <property type="match status" value="1"/>
</dbReference>
<reference evidence="8" key="1">
    <citation type="submission" date="2021-03" db="EMBL/GenBank/DDBJ databases">
        <title>Comparative genomics and phylogenomic investigation of the class Geoglossomycetes provide insights into ecological specialization and systematics.</title>
        <authorList>
            <person name="Melie T."/>
            <person name="Pirro S."/>
            <person name="Miller A.N."/>
            <person name="Quandt A."/>
        </authorList>
    </citation>
    <scope>NUCLEOTIDE SEQUENCE</scope>
    <source>
        <strain evidence="8">GBOQ0MN5Z8</strain>
    </source>
</reference>
<gene>
    <name evidence="8" type="ORF">FGG08_001069</name>
</gene>
<keyword evidence="9" id="KW-1185">Reference proteome</keyword>
<comment type="caution">
    <text evidence="8">The sequence shown here is derived from an EMBL/GenBank/DDBJ whole genome shotgun (WGS) entry which is preliminary data.</text>
</comment>
<evidence type="ECO:0000256" key="1">
    <source>
        <dbReference type="ARBA" id="ARBA00004141"/>
    </source>
</evidence>
<keyword evidence="3 6" id="KW-1133">Transmembrane helix</keyword>
<evidence type="ECO:0000256" key="3">
    <source>
        <dbReference type="ARBA" id="ARBA00022989"/>
    </source>
</evidence>
<evidence type="ECO:0000256" key="4">
    <source>
        <dbReference type="ARBA" id="ARBA00023136"/>
    </source>
</evidence>
<keyword evidence="2 6" id="KW-0812">Transmembrane</keyword>
<comment type="subcellular location">
    <subcellularLocation>
        <location evidence="1">Membrane</location>
        <topology evidence="1">Multi-pass membrane protein</topology>
    </subcellularLocation>
</comment>
<evidence type="ECO:0000256" key="7">
    <source>
        <dbReference type="SAM" id="SignalP"/>
    </source>
</evidence>
<feature type="transmembrane region" description="Helical" evidence="6">
    <location>
        <begin position="111"/>
        <end position="138"/>
    </location>
</feature>
<dbReference type="Proteomes" id="UP000698800">
    <property type="component" value="Unassembled WGS sequence"/>
</dbReference>
<dbReference type="Pfam" id="PF08551">
    <property type="entry name" value="DUF1751"/>
    <property type="match status" value="1"/>
</dbReference>
<dbReference type="SMART" id="SM01160">
    <property type="entry name" value="DUF1751"/>
    <property type="match status" value="1"/>
</dbReference>
<evidence type="ECO:0008006" key="10">
    <source>
        <dbReference type="Google" id="ProtNLM"/>
    </source>
</evidence>
<feature type="region of interest" description="Disordered" evidence="5">
    <location>
        <begin position="351"/>
        <end position="396"/>
    </location>
</feature>
<evidence type="ECO:0000256" key="6">
    <source>
        <dbReference type="SAM" id="Phobius"/>
    </source>
</evidence>
<sequence length="396" mass="42697">MPPRISLPPLTRILLGVLLGLSVLTGALRYQQWDAQNGEGDNRGEPPSEPSSIVIPYLTIVPQLSLFYPWVFVTATLVEQNLFTLAITAATIFYGGKYLERAWGSPEFAKFLLVISVVPNALAFATYIIWFAFTGNVLRSYGSPKYKTEWKDTDIETRMTTICGGVALQAGFLVAFKQLVPEHTVAIAKGIVKIRVKHFPALFLLACTISGIVFGTDVAAFLAWYGFLSSWTFLRFYKTSYPDLSTSQQTLKGDASETFAFAYFFPDPLHGPIATISDAIYSLLLAFKICTPFSAFDISAGNSRAEARGEAGLPSLLNNRSAGALPGSARAEAERRRALALKALDQRLHAATSKAQNAGQATVSTTGGGSSVLGETNFTPDGHDERGGSGGQSSHS</sequence>
<feature type="transmembrane region" description="Helical" evidence="6">
    <location>
        <begin position="53"/>
        <end position="75"/>
    </location>
</feature>
<proteinExistence type="predicted"/>
<dbReference type="EMBL" id="JAGHQL010000013">
    <property type="protein sequence ID" value="KAH0544840.1"/>
    <property type="molecule type" value="Genomic_DNA"/>
</dbReference>
<accession>A0A9P8IBU0</accession>
<evidence type="ECO:0000256" key="2">
    <source>
        <dbReference type="ARBA" id="ARBA00022692"/>
    </source>
</evidence>
<dbReference type="GO" id="GO:0005794">
    <property type="term" value="C:Golgi apparatus"/>
    <property type="evidence" value="ECO:0007669"/>
    <property type="project" value="TreeGrafter"/>
</dbReference>
<dbReference type="OrthoDB" id="73612at2759"/>
<evidence type="ECO:0000256" key="5">
    <source>
        <dbReference type="SAM" id="MobiDB-lite"/>
    </source>
</evidence>